<organism evidence="4 5">
    <name type="scientific">Roseibium alexandrii</name>
    <dbReference type="NCBI Taxonomy" id="388408"/>
    <lineage>
        <taxon>Bacteria</taxon>
        <taxon>Pseudomonadati</taxon>
        <taxon>Pseudomonadota</taxon>
        <taxon>Alphaproteobacteria</taxon>
        <taxon>Hyphomicrobiales</taxon>
        <taxon>Stappiaceae</taxon>
        <taxon>Roseibium</taxon>
    </lineage>
</organism>
<feature type="signal peptide" evidence="2">
    <location>
        <begin position="1"/>
        <end position="33"/>
    </location>
</feature>
<dbReference type="PANTHER" id="PTHR35936:SF25">
    <property type="entry name" value="ABC TRANSPORTER SUBSTRATE-BINDING PROTEIN"/>
    <property type="match status" value="1"/>
</dbReference>
<feature type="domain" description="Solute-binding protein family 3/N-terminal" evidence="3">
    <location>
        <begin position="42"/>
        <end position="264"/>
    </location>
</feature>
<accession>A0A0M7AMZ1</accession>
<reference evidence="5" key="1">
    <citation type="submission" date="2015-07" db="EMBL/GenBank/DDBJ databases">
        <authorList>
            <person name="Rodrigo-Torres Lidia"/>
            <person name="Arahal R.David."/>
        </authorList>
    </citation>
    <scope>NUCLEOTIDE SEQUENCE [LARGE SCALE GENOMIC DNA]</scope>
    <source>
        <strain evidence="5">CECT 5112</strain>
    </source>
</reference>
<name>A0A0M7AMZ1_9HYPH</name>
<sequence length="265" mass="29588">MLVLHCRRSGRNLFRALICGLGFLLATLPPALAADQVLFLQDNAYAPYMTVENGMPAGLYAEILFEAQRRMDASNLSVQAVPWTRATVLVENGYAQGLVGSYYKPTDRPWIRHWSVPIFFEEVSIFCRSGIAQPGWIYPDDYKGLLFGNVAGYKAPGDRFFELVEQGVIKLEEAQTTEQNLDKLALGRIDCYVVERIATEVLIREKNIKNVRIEGTASLEAAYIGYSDKWTGPNADAFIKAMDETLTDMKADGTIDRIIAKFIGS</sequence>
<dbReference type="EMBL" id="CXWD01000023">
    <property type="protein sequence ID" value="CTQ75792.1"/>
    <property type="molecule type" value="Genomic_DNA"/>
</dbReference>
<feature type="chain" id="PRO_5005809479" evidence="2">
    <location>
        <begin position="34"/>
        <end position="265"/>
    </location>
</feature>
<evidence type="ECO:0000259" key="3">
    <source>
        <dbReference type="Pfam" id="PF00497"/>
    </source>
</evidence>
<dbReference type="Proteomes" id="UP000053235">
    <property type="component" value="Unassembled WGS sequence"/>
</dbReference>
<dbReference type="InterPro" id="IPR001638">
    <property type="entry name" value="Solute-binding_3/MltF_N"/>
</dbReference>
<keyword evidence="1 2" id="KW-0732">Signal</keyword>
<evidence type="ECO:0000256" key="2">
    <source>
        <dbReference type="SAM" id="SignalP"/>
    </source>
</evidence>
<dbReference type="Gene3D" id="3.40.190.10">
    <property type="entry name" value="Periplasmic binding protein-like II"/>
    <property type="match status" value="2"/>
</dbReference>
<gene>
    <name evidence="4" type="ORF">LAX5112_04361</name>
</gene>
<evidence type="ECO:0000256" key="1">
    <source>
        <dbReference type="ARBA" id="ARBA00022729"/>
    </source>
</evidence>
<protein>
    <submittedName>
        <fullName evidence="4">Bacterial extracellular solute-binding proteins, family 3</fullName>
    </submittedName>
</protein>
<proteinExistence type="predicted"/>
<dbReference type="AlphaFoldDB" id="A0A0M7AMZ1"/>
<dbReference type="STRING" id="388408.LAX5112_04361"/>
<evidence type="ECO:0000313" key="4">
    <source>
        <dbReference type="EMBL" id="CTQ75792.1"/>
    </source>
</evidence>
<dbReference type="PANTHER" id="PTHR35936">
    <property type="entry name" value="MEMBRANE-BOUND LYTIC MUREIN TRANSGLYCOSYLASE F"/>
    <property type="match status" value="1"/>
</dbReference>
<evidence type="ECO:0000313" key="5">
    <source>
        <dbReference type="Proteomes" id="UP000053235"/>
    </source>
</evidence>
<dbReference type="Pfam" id="PF00497">
    <property type="entry name" value="SBP_bac_3"/>
    <property type="match status" value="1"/>
</dbReference>
<keyword evidence="5" id="KW-1185">Reference proteome</keyword>
<dbReference type="SUPFAM" id="SSF53850">
    <property type="entry name" value="Periplasmic binding protein-like II"/>
    <property type="match status" value="1"/>
</dbReference>